<feature type="region of interest" description="Disordered" evidence="1">
    <location>
        <begin position="194"/>
        <end position="288"/>
    </location>
</feature>
<feature type="transmembrane region" description="Helical" evidence="2">
    <location>
        <begin position="778"/>
        <end position="799"/>
    </location>
</feature>
<name>A0A2T3AA54_9PEZI</name>
<gene>
    <name evidence="3" type="ORF">BD289DRAFT_482068</name>
</gene>
<dbReference type="PANTHER" id="PTHR37544">
    <property type="entry name" value="SPRAY-RELATED"/>
    <property type="match status" value="1"/>
</dbReference>
<feature type="compositionally biased region" description="Polar residues" evidence="1">
    <location>
        <begin position="223"/>
        <end position="234"/>
    </location>
</feature>
<feature type="region of interest" description="Disordered" evidence="1">
    <location>
        <begin position="103"/>
        <end position="132"/>
    </location>
</feature>
<feature type="transmembrane region" description="Helical" evidence="2">
    <location>
        <begin position="663"/>
        <end position="687"/>
    </location>
</feature>
<feature type="compositionally biased region" description="Polar residues" evidence="1">
    <location>
        <begin position="35"/>
        <end position="50"/>
    </location>
</feature>
<feature type="compositionally biased region" description="Polar residues" evidence="1">
    <location>
        <begin position="103"/>
        <end position="117"/>
    </location>
</feature>
<feature type="transmembrane region" description="Helical" evidence="2">
    <location>
        <begin position="427"/>
        <end position="448"/>
    </location>
</feature>
<proteinExistence type="predicted"/>
<evidence type="ECO:0000313" key="3">
    <source>
        <dbReference type="EMBL" id="PSR88567.1"/>
    </source>
</evidence>
<sequence>MNLNSLSREHVVEPPGHTSTRHISRASSPHDDDSNQNTNKINDSSATNNFHGALMNNLEHDLLDDASVSPQPSNVRFAPTLSSYSSSRSSENISGLERHYGRTQPQSINQNPSQDPTMANPPSAGPASPHQTHYTPEQLQAIAMAQHRRNDPAMPMPMTRPVEEFRDPLALEAARVTPGIDDTPYIQYAIEQLTREREGESSHPSVTSDGQPYAPPAHRGYRSSDNASIPQPHQNGHERPSIDQSAPLLADAGLRPTSPRSSMSTLVKGQEQNTKFPQRRPVPDAWEPVNPEFFSDGRERINPRLIFKPRILRKTFMILLMLLCVLMLSGLIFSSIYTRQHTGLWDYAGTIYSGQYFIFRVLPSLAGALILFWAQYIVITMLRIRPFAKLASTHKATSRDAIFEDLYPTSFLRPQLVGPWHVWLPNLITWLMNFTLPLLSCLYTVIYVDGHWRWAAVEGVVWTLVALYSLLLVAIVIELFFWLPDKTGLLWDPRSIADVAALVANSNTLSDYRGTEILRTRDQMRRILYKRRNDMLSYWRLAERDRVDEIWYTLGHQGGWDGLASDGDVLDEKGRPRSYDSRAQPKHVEDVNPWGDIEIEGHAMHPRVRYRYLPFCLKDCPLIIFIIVGFFLLVALFIVSFIPPTHVTSKGFLPLLSAAPIEGAFSAADFLYSFLPALLGMVLFVAFQDLDLQLRILQPWGELSSPPAGGARPETSILADYATCYPLQASLHAVHNRHWRVAFISFFSTLFVLIPVFAGGMFLALTPADNIVRVYPQVALFAITLALLVIYWLALVSLFPRRQSLRLPHAVHCLAEIISFVSNEDCAHDEAFSGMIRSKTSLVGKLGVDRRDDDKPRWALHTGGNEALDERLGVRKVKQYTEPQLIQDSAAARLMGGGGGRSSSPEMRMQSSLGTRTMGDGSGSRREARMSAREGARIGPQYVFQAREG</sequence>
<dbReference type="Proteomes" id="UP000241462">
    <property type="component" value="Unassembled WGS sequence"/>
</dbReference>
<keyword evidence="2" id="KW-1133">Transmembrane helix</keyword>
<organism evidence="3 4">
    <name type="scientific">Coniella lustricola</name>
    <dbReference type="NCBI Taxonomy" id="2025994"/>
    <lineage>
        <taxon>Eukaryota</taxon>
        <taxon>Fungi</taxon>
        <taxon>Dikarya</taxon>
        <taxon>Ascomycota</taxon>
        <taxon>Pezizomycotina</taxon>
        <taxon>Sordariomycetes</taxon>
        <taxon>Sordariomycetidae</taxon>
        <taxon>Diaporthales</taxon>
        <taxon>Schizoparmaceae</taxon>
        <taxon>Coniella</taxon>
    </lineage>
</organism>
<dbReference type="Pfam" id="PF11915">
    <property type="entry name" value="DUF3433"/>
    <property type="match status" value="1"/>
</dbReference>
<dbReference type="InterPro" id="IPR021840">
    <property type="entry name" value="DUF3433"/>
</dbReference>
<evidence type="ECO:0000313" key="4">
    <source>
        <dbReference type="Proteomes" id="UP000241462"/>
    </source>
</evidence>
<keyword evidence="4" id="KW-1185">Reference proteome</keyword>
<protein>
    <recommendedName>
        <fullName evidence="5">Phosphoribosylaminoimidazole-succinocarboxamide synthase</fullName>
    </recommendedName>
</protein>
<evidence type="ECO:0000256" key="1">
    <source>
        <dbReference type="SAM" id="MobiDB-lite"/>
    </source>
</evidence>
<dbReference type="STRING" id="2025994.A0A2T3AA54"/>
<keyword evidence="2" id="KW-0812">Transmembrane</keyword>
<keyword evidence="2" id="KW-0472">Membrane</keyword>
<reference evidence="3 4" key="1">
    <citation type="journal article" date="2018" name="Mycol. Prog.">
        <title>Coniella lustricola, a new species from submerged detritus.</title>
        <authorList>
            <person name="Raudabaugh D.B."/>
            <person name="Iturriaga T."/>
            <person name="Carver A."/>
            <person name="Mondo S."/>
            <person name="Pangilinan J."/>
            <person name="Lipzen A."/>
            <person name="He G."/>
            <person name="Amirebrahimi M."/>
            <person name="Grigoriev I.V."/>
            <person name="Miller A.N."/>
        </authorList>
    </citation>
    <scope>NUCLEOTIDE SEQUENCE [LARGE SCALE GENOMIC DNA]</scope>
    <source>
        <strain evidence="3 4">B22-T-1</strain>
    </source>
</reference>
<feature type="compositionally biased region" description="Polar residues" evidence="1">
    <location>
        <begin position="258"/>
        <end position="276"/>
    </location>
</feature>
<dbReference type="OrthoDB" id="3057599at2759"/>
<feature type="transmembrane region" description="Helical" evidence="2">
    <location>
        <begin position="620"/>
        <end position="643"/>
    </location>
</feature>
<feature type="transmembrane region" description="Helical" evidence="2">
    <location>
        <begin position="460"/>
        <end position="483"/>
    </location>
</feature>
<accession>A0A2T3AA54</accession>
<feature type="region of interest" description="Disordered" evidence="1">
    <location>
        <begin position="895"/>
        <end position="936"/>
    </location>
</feature>
<dbReference type="InParanoid" id="A0A2T3AA54"/>
<dbReference type="AlphaFoldDB" id="A0A2T3AA54"/>
<feature type="transmembrane region" description="Helical" evidence="2">
    <location>
        <begin position="316"/>
        <end position="337"/>
    </location>
</feature>
<dbReference type="PANTHER" id="PTHR37544:SF1">
    <property type="entry name" value="PHOSPHORIBOSYLAMINOIMIDAZOLE-SUCCINOCARBOXAMIDE SYNTHASE"/>
    <property type="match status" value="1"/>
</dbReference>
<evidence type="ECO:0000256" key="2">
    <source>
        <dbReference type="SAM" id="Phobius"/>
    </source>
</evidence>
<dbReference type="EMBL" id="KZ678427">
    <property type="protein sequence ID" value="PSR88567.1"/>
    <property type="molecule type" value="Genomic_DNA"/>
</dbReference>
<feature type="region of interest" description="Disordered" evidence="1">
    <location>
        <begin position="1"/>
        <end position="51"/>
    </location>
</feature>
<feature type="transmembrane region" description="Helical" evidence="2">
    <location>
        <begin position="741"/>
        <end position="766"/>
    </location>
</feature>
<feature type="transmembrane region" description="Helical" evidence="2">
    <location>
        <begin position="357"/>
        <end position="379"/>
    </location>
</feature>
<evidence type="ECO:0008006" key="5">
    <source>
        <dbReference type="Google" id="ProtNLM"/>
    </source>
</evidence>
<feature type="compositionally biased region" description="Basic and acidic residues" evidence="1">
    <location>
        <begin position="923"/>
        <end position="936"/>
    </location>
</feature>